<evidence type="ECO:0000256" key="6">
    <source>
        <dbReference type="ARBA" id="ARBA00023136"/>
    </source>
</evidence>
<proteinExistence type="predicted"/>
<dbReference type="PANTHER" id="PTHR33562:SF29">
    <property type="entry name" value="PROTEIN SLEEPLESS"/>
    <property type="match status" value="1"/>
</dbReference>
<evidence type="ECO:0000313" key="8">
    <source>
        <dbReference type="EMBL" id="RZB40016.1"/>
    </source>
</evidence>
<dbReference type="PANTHER" id="PTHR33562">
    <property type="entry name" value="ATILLA, ISOFORM B-RELATED-RELATED"/>
    <property type="match status" value="1"/>
</dbReference>
<name>A0A482V9Z0_ASBVE</name>
<reference evidence="8 9" key="1">
    <citation type="submission" date="2017-03" db="EMBL/GenBank/DDBJ databases">
        <title>Genome of the blue death feigning beetle - Asbolus verrucosus.</title>
        <authorList>
            <person name="Rider S.D."/>
        </authorList>
    </citation>
    <scope>NUCLEOTIDE SEQUENCE [LARGE SCALE GENOMIC DNA]</scope>
    <source>
        <strain evidence="8">Butters</strain>
        <tissue evidence="8">Head and leg muscle</tissue>
    </source>
</reference>
<accession>A0A482V9Z0</accession>
<keyword evidence="7" id="KW-0449">Lipoprotein</keyword>
<dbReference type="InterPro" id="IPR050975">
    <property type="entry name" value="Sleep_regulator"/>
</dbReference>
<keyword evidence="4" id="KW-0732">Signal</keyword>
<evidence type="ECO:0000256" key="5">
    <source>
        <dbReference type="ARBA" id="ARBA00022989"/>
    </source>
</evidence>
<keyword evidence="2" id="KW-0325">Glycoprotein</keyword>
<keyword evidence="9" id="KW-1185">Reference proteome</keyword>
<dbReference type="EMBL" id="QDEB01123138">
    <property type="protein sequence ID" value="RZB40016.1"/>
    <property type="molecule type" value="Genomic_DNA"/>
</dbReference>
<feature type="non-terminal residue" evidence="8">
    <location>
        <position position="1"/>
    </location>
</feature>
<comment type="caution">
    <text evidence="8">The sequence shown here is derived from an EMBL/GenBank/DDBJ whole genome shotgun (WGS) entry which is preliminary data.</text>
</comment>
<protein>
    <submittedName>
        <fullName evidence="8">Uncharacterized protein</fullName>
    </submittedName>
</protein>
<evidence type="ECO:0000256" key="3">
    <source>
        <dbReference type="ARBA" id="ARBA00022692"/>
    </source>
</evidence>
<keyword evidence="2" id="KW-0336">GPI-anchor</keyword>
<dbReference type="Proteomes" id="UP000292052">
    <property type="component" value="Unassembled WGS sequence"/>
</dbReference>
<keyword evidence="6" id="KW-0472">Membrane</keyword>
<sequence length="366" mass="40794">LCIRCYECTSESTYNQFEYDACLYGDERYLRSTICREPSVCTAYHYQTLIPGALNQLSTSRGCQALRYGATCEDIFNDLRRTGSVLPGQHICTTCSEDLCNGAPEVGAAPVLYFAMLVRLVCANISAYTSLSCYSCTATIGSNFRCENLSFSGGTLPYYTCLYGDAVCAKYVIEYGDSLMIHRSCQHRDICAVLASKYNSYYSRLLDCQTCDDANYCNESNIVTFIPLLAIALLLIVSRFPAEGWLQTVFPGDAALKCYKCEAQKGKDAPCETLQDHIDDEECREDHVCAEYTIKGKFGEDGNHSTDVETIARSCRRRDFCDRKETEHGTLEHCRVCHLNLCNSGQVLGFSLVLTSVGLILARFIN</sequence>
<keyword evidence="5" id="KW-1133">Transmembrane helix</keyword>
<feature type="non-terminal residue" evidence="8">
    <location>
        <position position="366"/>
    </location>
</feature>
<dbReference type="OrthoDB" id="6692451at2759"/>
<evidence type="ECO:0000256" key="1">
    <source>
        <dbReference type="ARBA" id="ARBA00004589"/>
    </source>
</evidence>
<dbReference type="AlphaFoldDB" id="A0A482V9Z0"/>
<evidence type="ECO:0000256" key="7">
    <source>
        <dbReference type="ARBA" id="ARBA00023288"/>
    </source>
</evidence>
<evidence type="ECO:0000313" key="9">
    <source>
        <dbReference type="Proteomes" id="UP000292052"/>
    </source>
</evidence>
<evidence type="ECO:0000256" key="4">
    <source>
        <dbReference type="ARBA" id="ARBA00022729"/>
    </source>
</evidence>
<comment type="subcellular location">
    <subcellularLocation>
        <location evidence="1">Membrane</location>
        <topology evidence="1">Lipid-anchor</topology>
        <topology evidence="1">GPI-anchor</topology>
    </subcellularLocation>
</comment>
<evidence type="ECO:0000256" key="2">
    <source>
        <dbReference type="ARBA" id="ARBA00022622"/>
    </source>
</evidence>
<dbReference type="GO" id="GO:0098552">
    <property type="term" value="C:side of membrane"/>
    <property type="evidence" value="ECO:0007669"/>
    <property type="project" value="UniProtKB-KW"/>
</dbReference>
<keyword evidence="3" id="KW-0812">Transmembrane</keyword>
<organism evidence="8 9">
    <name type="scientific">Asbolus verrucosus</name>
    <name type="common">Desert ironclad beetle</name>
    <dbReference type="NCBI Taxonomy" id="1661398"/>
    <lineage>
        <taxon>Eukaryota</taxon>
        <taxon>Metazoa</taxon>
        <taxon>Ecdysozoa</taxon>
        <taxon>Arthropoda</taxon>
        <taxon>Hexapoda</taxon>
        <taxon>Insecta</taxon>
        <taxon>Pterygota</taxon>
        <taxon>Neoptera</taxon>
        <taxon>Endopterygota</taxon>
        <taxon>Coleoptera</taxon>
        <taxon>Polyphaga</taxon>
        <taxon>Cucujiformia</taxon>
        <taxon>Tenebrionidae</taxon>
        <taxon>Pimeliinae</taxon>
        <taxon>Asbolus</taxon>
    </lineage>
</organism>
<gene>
    <name evidence="8" type="ORF">BDFB_004755</name>
</gene>